<feature type="region of interest" description="Disordered" evidence="7">
    <location>
        <begin position="1"/>
        <end position="29"/>
    </location>
</feature>
<dbReference type="GO" id="GO:0001228">
    <property type="term" value="F:DNA-binding transcription activator activity, RNA polymerase II-specific"/>
    <property type="evidence" value="ECO:0007669"/>
    <property type="project" value="TreeGrafter"/>
</dbReference>
<dbReference type="SMART" id="SM00906">
    <property type="entry name" value="Fungal_trans"/>
    <property type="match status" value="1"/>
</dbReference>
<keyword evidence="5" id="KW-0804">Transcription</keyword>
<keyword evidence="6" id="KW-0539">Nucleus</keyword>
<evidence type="ECO:0000313" key="9">
    <source>
        <dbReference type="EMBL" id="CDM37558.1"/>
    </source>
</evidence>
<protein>
    <submittedName>
        <fullName evidence="9">Zn(2)-C6 fungal-type DNA-binding domain</fullName>
    </submittedName>
</protein>
<dbReference type="Pfam" id="PF04082">
    <property type="entry name" value="Fungal_trans"/>
    <property type="match status" value="1"/>
</dbReference>
<dbReference type="AlphaFoldDB" id="W6QL36"/>
<feature type="domain" description="Zn(2)-C6 fungal-type" evidence="8">
    <location>
        <begin position="33"/>
        <end position="65"/>
    </location>
</feature>
<dbReference type="STRING" id="1365484.W6QL36"/>
<dbReference type="Proteomes" id="UP000030686">
    <property type="component" value="Unassembled WGS sequence"/>
</dbReference>
<evidence type="ECO:0000313" key="10">
    <source>
        <dbReference type="Proteomes" id="UP000030686"/>
    </source>
</evidence>
<keyword evidence="10" id="KW-1185">Reference proteome</keyword>
<accession>W6QL36</accession>
<evidence type="ECO:0000256" key="7">
    <source>
        <dbReference type="SAM" id="MobiDB-lite"/>
    </source>
</evidence>
<keyword evidence="2" id="KW-0862">Zinc</keyword>
<evidence type="ECO:0000256" key="4">
    <source>
        <dbReference type="ARBA" id="ARBA00023125"/>
    </source>
</evidence>
<evidence type="ECO:0000256" key="2">
    <source>
        <dbReference type="ARBA" id="ARBA00022833"/>
    </source>
</evidence>
<keyword evidence="1" id="KW-0479">Metal-binding</keyword>
<feature type="compositionally biased region" description="Basic and acidic residues" evidence="7">
    <location>
        <begin position="96"/>
        <end position="110"/>
    </location>
</feature>
<feature type="compositionally biased region" description="Polar residues" evidence="7">
    <location>
        <begin position="1"/>
        <end position="19"/>
    </location>
</feature>
<dbReference type="SMART" id="SM00066">
    <property type="entry name" value="GAL4"/>
    <property type="match status" value="1"/>
</dbReference>
<reference evidence="9" key="1">
    <citation type="journal article" date="2014" name="Nat. Commun.">
        <title>Multiple recent horizontal transfers of a large genomic region in cheese making fungi.</title>
        <authorList>
            <person name="Cheeseman K."/>
            <person name="Ropars J."/>
            <person name="Renault P."/>
            <person name="Dupont J."/>
            <person name="Gouzy J."/>
            <person name="Branca A."/>
            <person name="Abraham A.L."/>
            <person name="Ceppi M."/>
            <person name="Conseiller E."/>
            <person name="Debuchy R."/>
            <person name="Malagnac F."/>
            <person name="Goarin A."/>
            <person name="Silar P."/>
            <person name="Lacoste S."/>
            <person name="Sallet E."/>
            <person name="Bensimon A."/>
            <person name="Giraud T."/>
            <person name="Brygoo Y."/>
        </authorList>
    </citation>
    <scope>NUCLEOTIDE SEQUENCE [LARGE SCALE GENOMIC DNA]</scope>
    <source>
        <strain evidence="9">FM164</strain>
    </source>
</reference>
<dbReference type="EMBL" id="HG792020">
    <property type="protein sequence ID" value="CDM37558.1"/>
    <property type="molecule type" value="Genomic_DNA"/>
</dbReference>
<gene>
    <name evidence="9" type="ORF">PROQFM164_S06g000520</name>
</gene>
<evidence type="ECO:0000256" key="1">
    <source>
        <dbReference type="ARBA" id="ARBA00022723"/>
    </source>
</evidence>
<evidence type="ECO:0000256" key="3">
    <source>
        <dbReference type="ARBA" id="ARBA00023015"/>
    </source>
</evidence>
<dbReference type="Gene3D" id="4.10.240.10">
    <property type="entry name" value="Zn(2)-C6 fungal-type DNA-binding domain"/>
    <property type="match status" value="1"/>
</dbReference>
<evidence type="ECO:0000256" key="6">
    <source>
        <dbReference type="ARBA" id="ARBA00023242"/>
    </source>
</evidence>
<dbReference type="OrthoDB" id="4236860at2759"/>
<dbReference type="InterPro" id="IPR051430">
    <property type="entry name" value="Fungal_TF_Env_Response"/>
</dbReference>
<dbReference type="CDD" id="cd12148">
    <property type="entry name" value="fungal_TF_MHR"/>
    <property type="match status" value="1"/>
</dbReference>
<dbReference type="GO" id="GO:0000978">
    <property type="term" value="F:RNA polymerase II cis-regulatory region sequence-specific DNA binding"/>
    <property type="evidence" value="ECO:0007669"/>
    <property type="project" value="TreeGrafter"/>
</dbReference>
<dbReference type="InterPro" id="IPR007219">
    <property type="entry name" value="XnlR_reg_dom"/>
</dbReference>
<dbReference type="GO" id="GO:0006351">
    <property type="term" value="P:DNA-templated transcription"/>
    <property type="evidence" value="ECO:0007669"/>
    <property type="project" value="InterPro"/>
</dbReference>
<proteinExistence type="predicted"/>
<dbReference type="Pfam" id="PF00172">
    <property type="entry name" value="Zn_clus"/>
    <property type="match status" value="1"/>
</dbReference>
<keyword evidence="3" id="KW-0805">Transcription regulation</keyword>
<organism evidence="9 10">
    <name type="scientific">Penicillium roqueforti (strain FM164)</name>
    <dbReference type="NCBI Taxonomy" id="1365484"/>
    <lineage>
        <taxon>Eukaryota</taxon>
        <taxon>Fungi</taxon>
        <taxon>Dikarya</taxon>
        <taxon>Ascomycota</taxon>
        <taxon>Pezizomycotina</taxon>
        <taxon>Eurotiomycetes</taxon>
        <taxon>Eurotiomycetidae</taxon>
        <taxon>Eurotiales</taxon>
        <taxon>Aspergillaceae</taxon>
        <taxon>Penicillium</taxon>
    </lineage>
</organism>
<name>W6QL36_PENRF</name>
<feature type="region of interest" description="Disordered" evidence="7">
    <location>
        <begin position="62"/>
        <end position="110"/>
    </location>
</feature>
<dbReference type="GO" id="GO:0005634">
    <property type="term" value="C:nucleus"/>
    <property type="evidence" value="ECO:0007669"/>
    <property type="project" value="TreeGrafter"/>
</dbReference>
<sequence length="660" mass="75199">MSESISSQTMSRGPISSQRVVKPGAKKRRPPLACIQCYQRKLKCGRELPSCSRCSKTGNAASCTYRGNPATSSSVNEMLSDDRPVSTGPMPTALRKPAETPERPRPSSDWHEKMTHLKGQEAITKFYGYSYPLNFYQQFTELRPYIVQIKTRNPAINTLRDEIYPLANDDYRLRPLSNDTTVPGDRDTLRQLIPIKPIADTLVQTYIDRFEIIHRVLNISTFIADYNRHWASPLCTPASFLVQFLLVAAAASSFHPEICIDVMNQQTVHDHALDWIEAAESWLNSTNQPPQSWDTLATHCLLLIAKRANYIQEGSFWTYAGALVRWAMAAGYHRESPSTARISPYYREMRRRLWMTIVELDIQASVERGMPLSVGMEDFNIKSPLNINDDELQKSGQDPLEGMPLATFTDTSFQAHMYRSLPVRLKICALVNGCREQDDFDRVLHLGEEIEEALHDIPEWKNPQNNPRQQQTTMYVKRLLSIHLYQYTLLLHIQFAIQTRPSFKSAVCRRARLEASSKILDHYQKLIHDEKVPEQACRIGLLLAALNICHEIYINFGPHALNGSATMTIFPEVSTFLVATVEHVLQILEKRLNLTFHGLSEYYLLSMIIGLVKSKLWPESAATSDKEAADRVIRICTILQTRRAVIQPDHSLLGSAFRRI</sequence>
<dbReference type="SUPFAM" id="SSF57701">
    <property type="entry name" value="Zn2/Cys6 DNA-binding domain"/>
    <property type="match status" value="1"/>
</dbReference>
<keyword evidence="4 9" id="KW-0238">DNA-binding</keyword>
<dbReference type="InterPro" id="IPR001138">
    <property type="entry name" value="Zn2Cys6_DnaBD"/>
</dbReference>
<dbReference type="PANTHER" id="PTHR31944:SF130">
    <property type="entry name" value="ZN(II)2CYS6 TRANSCRIPTION FACTO (EUROFUNG)"/>
    <property type="match status" value="1"/>
</dbReference>
<evidence type="ECO:0000256" key="5">
    <source>
        <dbReference type="ARBA" id="ARBA00023163"/>
    </source>
</evidence>
<evidence type="ECO:0000259" key="8">
    <source>
        <dbReference type="PROSITE" id="PS50048"/>
    </source>
</evidence>
<dbReference type="CDD" id="cd00067">
    <property type="entry name" value="GAL4"/>
    <property type="match status" value="1"/>
</dbReference>
<dbReference type="PROSITE" id="PS50048">
    <property type="entry name" value="ZN2_CY6_FUNGAL_2"/>
    <property type="match status" value="1"/>
</dbReference>
<dbReference type="PANTHER" id="PTHR31944">
    <property type="entry name" value="HEME-RESPONSIVE ZINC FINGER TRANSCRIPTION FACTOR HAP1"/>
    <property type="match status" value="1"/>
</dbReference>
<dbReference type="OMA" id="INGCCEE"/>
<dbReference type="InterPro" id="IPR036864">
    <property type="entry name" value="Zn2-C6_fun-type_DNA-bd_sf"/>
</dbReference>
<dbReference type="GO" id="GO:0008270">
    <property type="term" value="F:zinc ion binding"/>
    <property type="evidence" value="ECO:0007669"/>
    <property type="project" value="InterPro"/>
</dbReference>